<comment type="subcellular location">
    <subcellularLocation>
        <location evidence="1">Membrane</location>
    </subcellularLocation>
</comment>
<accession>A0A4Y7KN72</accession>
<sequence>MRRTVSTVTEKKSSNFESVQEGGGDGGGVGVSEKIRHDGVRDLSHTIIGETSVDRETNMKKATQVISPLPRRKKIVSKSSDKPLWKRIISIFIKNLVLILVILGLFKMVRNLAVKSGVGSVVNSEIEGRIAEVESFSKTTTKMMQVQVEIMDRKIGSEVGGLRREIVKKIDEKSVEYETELKKLGDKTDELGKTFGELKGSGILSKEDLDKFLDEFKKGDSNGGVGSENEWSLDDIRGFAKEIVDREIEKHASDGLGMVDYALASGGGLVLDHSEWFQVTKGPSWLPFKKHYGVHPDAQRVLEPSFGEPGKCFPLQGSQGYVVIMLRTAIIPEAVTVEHVSKSVAYDRSSAPKDFRVSGWYQKIETITGAGAGVSRLGEKKMFRLAEFAYDLDRSNAQTFNVESGEKRIINMVRFDFASNHGAPHTCIYRLRVHGHEPDSVAISESEGILSFFRLSAPEEFWVFGWYQKIETITSAGAGVSRLGEKKMFRLAEFAYGLDRSNAQTFNVGSGEKRIVNMVRFDFASNHGAPHTCIYRLRVHGHEPVSPLAARKLTSLFPKGLKENYEIQVISLLFK</sequence>
<dbReference type="OMA" id="SACHTCI"/>
<dbReference type="GO" id="GO:0005635">
    <property type="term" value="C:nuclear envelope"/>
    <property type="evidence" value="ECO:0007669"/>
    <property type="project" value="TreeGrafter"/>
</dbReference>
<keyword evidence="2 6" id="KW-0812">Transmembrane</keyword>
<evidence type="ECO:0000313" key="9">
    <source>
        <dbReference type="Proteomes" id="UP000316621"/>
    </source>
</evidence>
<feature type="domain" description="SUN" evidence="7">
    <location>
        <begin position="251"/>
        <end position="438"/>
    </location>
</feature>
<keyword evidence="9" id="KW-1185">Reference proteome</keyword>
<feature type="non-terminal residue" evidence="8">
    <location>
        <position position="575"/>
    </location>
</feature>
<dbReference type="PROSITE" id="PS51469">
    <property type="entry name" value="SUN"/>
    <property type="match status" value="1"/>
</dbReference>
<dbReference type="Pfam" id="PF07738">
    <property type="entry name" value="Sad1_UNC"/>
    <property type="match status" value="2"/>
</dbReference>
<reference evidence="8 9" key="1">
    <citation type="journal article" date="2018" name="Science">
        <title>The opium poppy genome and morphinan production.</title>
        <authorList>
            <person name="Guo L."/>
            <person name="Winzer T."/>
            <person name="Yang X."/>
            <person name="Li Y."/>
            <person name="Ning Z."/>
            <person name="He Z."/>
            <person name="Teodor R."/>
            <person name="Lu Y."/>
            <person name="Bowser T.A."/>
            <person name="Graham I.A."/>
            <person name="Ye K."/>
        </authorList>
    </citation>
    <scope>NUCLEOTIDE SEQUENCE [LARGE SCALE GENOMIC DNA]</scope>
    <source>
        <strain evidence="9">cv. HN1</strain>
        <tissue evidence="8">Leaves</tissue>
    </source>
</reference>
<gene>
    <name evidence="8" type="ORF">C5167_048869</name>
</gene>
<dbReference type="AlphaFoldDB" id="A0A4Y7KN72"/>
<evidence type="ECO:0000256" key="3">
    <source>
        <dbReference type="ARBA" id="ARBA00022989"/>
    </source>
</evidence>
<keyword evidence="3 6" id="KW-1133">Transmembrane helix</keyword>
<evidence type="ECO:0000256" key="4">
    <source>
        <dbReference type="ARBA" id="ARBA00023136"/>
    </source>
</evidence>
<dbReference type="PANTHER" id="PTHR12911:SF8">
    <property type="entry name" value="KLAROID PROTEIN-RELATED"/>
    <property type="match status" value="1"/>
</dbReference>
<evidence type="ECO:0000256" key="2">
    <source>
        <dbReference type="ARBA" id="ARBA00022692"/>
    </source>
</evidence>
<dbReference type="InterPro" id="IPR045119">
    <property type="entry name" value="SUN1-5"/>
</dbReference>
<evidence type="ECO:0000313" key="8">
    <source>
        <dbReference type="EMBL" id="RZC73389.1"/>
    </source>
</evidence>
<feature type="compositionally biased region" description="Gly residues" evidence="5">
    <location>
        <begin position="21"/>
        <end position="30"/>
    </location>
</feature>
<evidence type="ECO:0000256" key="1">
    <source>
        <dbReference type="ARBA" id="ARBA00004370"/>
    </source>
</evidence>
<dbReference type="Gene3D" id="2.60.120.260">
    <property type="entry name" value="Galactose-binding domain-like"/>
    <property type="match status" value="2"/>
</dbReference>
<dbReference type="GO" id="GO:0016020">
    <property type="term" value="C:membrane"/>
    <property type="evidence" value="ECO:0007669"/>
    <property type="project" value="UniProtKB-SubCell"/>
</dbReference>
<dbReference type="STRING" id="3469.A0A4Y7KN72"/>
<dbReference type="InterPro" id="IPR012919">
    <property type="entry name" value="SUN_dom"/>
</dbReference>
<evidence type="ECO:0000259" key="7">
    <source>
        <dbReference type="PROSITE" id="PS51469"/>
    </source>
</evidence>
<feature type="region of interest" description="Disordered" evidence="5">
    <location>
        <begin position="1"/>
        <end position="30"/>
    </location>
</feature>
<dbReference type="EMBL" id="CM010722">
    <property type="protein sequence ID" value="RZC73389.1"/>
    <property type="molecule type" value="Genomic_DNA"/>
</dbReference>
<name>A0A4Y7KN72_PAPSO</name>
<keyword evidence="4 6" id="KW-0472">Membrane</keyword>
<proteinExistence type="predicted"/>
<dbReference type="PANTHER" id="PTHR12911">
    <property type="entry name" value="SAD1/UNC-84-LIKE PROTEIN-RELATED"/>
    <property type="match status" value="1"/>
</dbReference>
<feature type="transmembrane region" description="Helical" evidence="6">
    <location>
        <begin position="88"/>
        <end position="106"/>
    </location>
</feature>
<organism evidence="8 9">
    <name type="scientific">Papaver somniferum</name>
    <name type="common">Opium poppy</name>
    <dbReference type="NCBI Taxonomy" id="3469"/>
    <lineage>
        <taxon>Eukaryota</taxon>
        <taxon>Viridiplantae</taxon>
        <taxon>Streptophyta</taxon>
        <taxon>Embryophyta</taxon>
        <taxon>Tracheophyta</taxon>
        <taxon>Spermatophyta</taxon>
        <taxon>Magnoliopsida</taxon>
        <taxon>Ranunculales</taxon>
        <taxon>Papaveraceae</taxon>
        <taxon>Papaveroideae</taxon>
        <taxon>Papaver</taxon>
    </lineage>
</organism>
<dbReference type="Gramene" id="RZC73389">
    <property type="protein sequence ID" value="RZC73389"/>
    <property type="gene ID" value="C5167_048869"/>
</dbReference>
<dbReference type="GO" id="GO:0043495">
    <property type="term" value="F:protein-membrane adaptor activity"/>
    <property type="evidence" value="ECO:0007669"/>
    <property type="project" value="TreeGrafter"/>
</dbReference>
<dbReference type="Proteomes" id="UP000316621">
    <property type="component" value="Chromosome 8"/>
</dbReference>
<evidence type="ECO:0000256" key="5">
    <source>
        <dbReference type="SAM" id="MobiDB-lite"/>
    </source>
</evidence>
<protein>
    <recommendedName>
        <fullName evidence="7">SUN domain-containing protein</fullName>
    </recommendedName>
</protein>
<evidence type="ECO:0000256" key="6">
    <source>
        <dbReference type="SAM" id="Phobius"/>
    </source>
</evidence>